<dbReference type="Proteomes" id="UP001444625">
    <property type="component" value="Unassembled WGS sequence"/>
</dbReference>
<reference evidence="7 8" key="1">
    <citation type="submission" date="2024-05" db="EMBL/GenBank/DDBJ databases">
        <authorList>
            <person name="Haq I."/>
            <person name="Ullah Z."/>
            <person name="Ahmad R."/>
            <person name="Li M."/>
            <person name="Tong Y."/>
        </authorList>
    </citation>
    <scope>NUCLEOTIDE SEQUENCE [LARGE SCALE GENOMIC DNA]</scope>
    <source>
        <strain evidence="7 8">16A2E</strain>
    </source>
</reference>
<evidence type="ECO:0000313" key="7">
    <source>
        <dbReference type="EMBL" id="MEN2768155.1"/>
    </source>
</evidence>
<dbReference type="InterPro" id="IPR001123">
    <property type="entry name" value="LeuE-type"/>
</dbReference>
<sequence length="209" mass="22784">MGVFISYILLGLSLAAPIGPVNAAQLDRGIKGGFFPAWFVGLGAVTADAFYMLIVYLGVVHVIDTPFIKTFLWLFGGFVLIYTGIESMFSAKEIKASNRRSVEPLYKSFFTGFIMSITNPLTILFWLGIYGSVLAKTATNYESSALILYSCAIFIGLLTWDIIMALVSSGFRKILNDRVLTSIAVISGVALIGFGVYFGWQGVLLLTNN</sequence>
<evidence type="ECO:0000256" key="6">
    <source>
        <dbReference type="SAM" id="Phobius"/>
    </source>
</evidence>
<comment type="caution">
    <text evidence="7">The sequence shown here is derived from an EMBL/GenBank/DDBJ whole genome shotgun (WGS) entry which is preliminary data.</text>
</comment>
<feature type="transmembrane region" description="Helical" evidence="6">
    <location>
        <begin position="71"/>
        <end position="89"/>
    </location>
</feature>
<dbReference type="EMBL" id="JBDIML010000004">
    <property type="protein sequence ID" value="MEN2768155.1"/>
    <property type="molecule type" value="Genomic_DNA"/>
</dbReference>
<keyword evidence="2" id="KW-1003">Cell membrane</keyword>
<feature type="transmembrane region" description="Helical" evidence="6">
    <location>
        <begin position="109"/>
        <end position="134"/>
    </location>
</feature>
<evidence type="ECO:0000256" key="4">
    <source>
        <dbReference type="ARBA" id="ARBA00022989"/>
    </source>
</evidence>
<dbReference type="Pfam" id="PF01810">
    <property type="entry name" value="LysE"/>
    <property type="match status" value="1"/>
</dbReference>
<evidence type="ECO:0000313" key="8">
    <source>
        <dbReference type="Proteomes" id="UP001444625"/>
    </source>
</evidence>
<keyword evidence="5 6" id="KW-0472">Membrane</keyword>
<feature type="transmembrane region" description="Helical" evidence="6">
    <location>
        <begin position="33"/>
        <end position="59"/>
    </location>
</feature>
<dbReference type="PANTHER" id="PTHR30086">
    <property type="entry name" value="ARGININE EXPORTER PROTEIN ARGO"/>
    <property type="match status" value="1"/>
</dbReference>
<feature type="transmembrane region" description="Helical" evidence="6">
    <location>
        <begin position="146"/>
        <end position="167"/>
    </location>
</feature>
<keyword evidence="8" id="KW-1185">Reference proteome</keyword>
<keyword evidence="4 6" id="KW-1133">Transmembrane helix</keyword>
<comment type="subcellular location">
    <subcellularLocation>
        <location evidence="1">Cell membrane</location>
        <topology evidence="1">Multi-pass membrane protein</topology>
    </subcellularLocation>
</comment>
<evidence type="ECO:0000256" key="1">
    <source>
        <dbReference type="ARBA" id="ARBA00004651"/>
    </source>
</evidence>
<dbReference type="PANTHER" id="PTHR30086:SF6">
    <property type="entry name" value="AMINO ACID EFFLUX PROTEIN YCGF-RELATED"/>
    <property type="match status" value="1"/>
</dbReference>
<gene>
    <name evidence="7" type="ORF">ABC228_13310</name>
</gene>
<name>A0ABU9XIM6_9BACI</name>
<protein>
    <submittedName>
        <fullName evidence="7">LysE family transporter</fullName>
    </submittedName>
</protein>
<evidence type="ECO:0000256" key="3">
    <source>
        <dbReference type="ARBA" id="ARBA00022692"/>
    </source>
</evidence>
<organism evidence="7 8">
    <name type="scientific">Ornithinibacillus xuwenensis</name>
    <dbReference type="NCBI Taxonomy" id="3144668"/>
    <lineage>
        <taxon>Bacteria</taxon>
        <taxon>Bacillati</taxon>
        <taxon>Bacillota</taxon>
        <taxon>Bacilli</taxon>
        <taxon>Bacillales</taxon>
        <taxon>Bacillaceae</taxon>
        <taxon>Ornithinibacillus</taxon>
    </lineage>
</organism>
<feature type="transmembrane region" description="Helical" evidence="6">
    <location>
        <begin position="179"/>
        <end position="200"/>
    </location>
</feature>
<keyword evidence="3 6" id="KW-0812">Transmembrane</keyword>
<evidence type="ECO:0000256" key="5">
    <source>
        <dbReference type="ARBA" id="ARBA00023136"/>
    </source>
</evidence>
<proteinExistence type="predicted"/>
<accession>A0ABU9XIM6</accession>
<evidence type="ECO:0000256" key="2">
    <source>
        <dbReference type="ARBA" id="ARBA00022475"/>
    </source>
</evidence>
<dbReference type="RefSeq" id="WP_345825636.1">
    <property type="nucleotide sequence ID" value="NZ_JBDIML010000004.1"/>
</dbReference>